<sequence>MAYQQVNPKAIINTDFAGLVKIAFGPAEPTSSIGAITVETIFGNIMFHVLDKPTPCSNRI</sequence>
<evidence type="ECO:0000313" key="1">
    <source>
        <dbReference type="EMBL" id="PWN34174.1"/>
    </source>
</evidence>
<dbReference type="InParanoid" id="A0A316VA74"/>
<name>A0A316VA74_9BASI</name>
<evidence type="ECO:0000313" key="2">
    <source>
        <dbReference type="Proteomes" id="UP000245771"/>
    </source>
</evidence>
<dbReference type="GeneID" id="37021008"/>
<protein>
    <submittedName>
        <fullName evidence="1">Uncharacterized protein</fullName>
    </submittedName>
</protein>
<accession>A0A316VA74</accession>
<gene>
    <name evidence="1" type="ORF">FA14DRAFT_161667</name>
</gene>
<proteinExistence type="predicted"/>
<reference evidence="1 2" key="1">
    <citation type="journal article" date="2018" name="Mol. Biol. Evol.">
        <title>Broad Genomic Sampling Reveals a Smut Pathogenic Ancestry of the Fungal Clade Ustilaginomycotina.</title>
        <authorList>
            <person name="Kijpornyongpan T."/>
            <person name="Mondo S.J."/>
            <person name="Barry K."/>
            <person name="Sandor L."/>
            <person name="Lee J."/>
            <person name="Lipzen A."/>
            <person name="Pangilinan J."/>
            <person name="LaButti K."/>
            <person name="Hainaut M."/>
            <person name="Henrissat B."/>
            <person name="Grigoriev I.V."/>
            <person name="Spatafora J.W."/>
            <person name="Aime M.C."/>
        </authorList>
    </citation>
    <scope>NUCLEOTIDE SEQUENCE [LARGE SCALE GENOMIC DNA]</scope>
    <source>
        <strain evidence="1 2">MCA 3882</strain>
    </source>
</reference>
<dbReference type="RefSeq" id="XP_025354476.1">
    <property type="nucleotide sequence ID" value="XM_025499227.1"/>
</dbReference>
<dbReference type="EMBL" id="KZ819604">
    <property type="protein sequence ID" value="PWN34174.1"/>
    <property type="molecule type" value="Genomic_DNA"/>
</dbReference>
<dbReference type="Proteomes" id="UP000245771">
    <property type="component" value="Unassembled WGS sequence"/>
</dbReference>
<dbReference type="AlphaFoldDB" id="A0A316VA74"/>
<organism evidence="1 2">
    <name type="scientific">Meira miltonrushii</name>
    <dbReference type="NCBI Taxonomy" id="1280837"/>
    <lineage>
        <taxon>Eukaryota</taxon>
        <taxon>Fungi</taxon>
        <taxon>Dikarya</taxon>
        <taxon>Basidiomycota</taxon>
        <taxon>Ustilaginomycotina</taxon>
        <taxon>Exobasidiomycetes</taxon>
        <taxon>Exobasidiales</taxon>
        <taxon>Brachybasidiaceae</taxon>
        <taxon>Meira</taxon>
    </lineage>
</organism>
<keyword evidence="2" id="KW-1185">Reference proteome</keyword>